<dbReference type="Gene3D" id="3.20.20.70">
    <property type="entry name" value="Aldolase class I"/>
    <property type="match status" value="1"/>
</dbReference>
<dbReference type="SUPFAM" id="SSF51395">
    <property type="entry name" value="FMN-linked oxidoreductases"/>
    <property type="match status" value="1"/>
</dbReference>
<dbReference type="NCBIfam" id="NF005574">
    <property type="entry name" value="PRK07259.1"/>
    <property type="match status" value="1"/>
</dbReference>
<keyword evidence="5 9" id="KW-0285">Flavoprotein</keyword>
<comment type="catalytic activity">
    <reaction evidence="9">
        <text>(S)-dihydroorotate + A = orotate + AH2</text>
        <dbReference type="Rhea" id="RHEA:18073"/>
        <dbReference type="ChEBI" id="CHEBI:13193"/>
        <dbReference type="ChEBI" id="CHEBI:17499"/>
        <dbReference type="ChEBI" id="CHEBI:30839"/>
        <dbReference type="ChEBI" id="CHEBI:30864"/>
    </reaction>
</comment>
<protein>
    <recommendedName>
        <fullName evidence="9">Dihydroorotate dehydrogenase</fullName>
        <shortName evidence="9">DHOD</shortName>
        <shortName evidence="9">DHODase</shortName>
        <shortName evidence="9">DHOdehase</shortName>
        <ecNumber evidence="9">1.3.-.-</ecNumber>
    </recommendedName>
</protein>
<feature type="binding site" evidence="9">
    <location>
        <begin position="88"/>
        <end position="92"/>
    </location>
    <ligand>
        <name>substrate</name>
    </ligand>
</feature>
<dbReference type="InterPro" id="IPR005720">
    <property type="entry name" value="Dihydroorotate_DH_cat"/>
</dbReference>
<gene>
    <name evidence="9" type="primary">pyrD</name>
    <name evidence="12" type="ORF">GCM10009675_33940</name>
</gene>
<evidence type="ECO:0000256" key="7">
    <source>
        <dbReference type="ARBA" id="ARBA00022975"/>
    </source>
</evidence>
<dbReference type="PIRSF" id="PIRSF000164">
    <property type="entry name" value="DHO_oxidase"/>
    <property type="match status" value="1"/>
</dbReference>
<comment type="caution">
    <text evidence="9">Lacks conserved residue(s) required for the propagation of feature annotation.</text>
</comment>
<keyword evidence="4 9" id="KW-0963">Cytoplasm</keyword>
<evidence type="ECO:0000256" key="4">
    <source>
        <dbReference type="ARBA" id="ARBA00022490"/>
    </source>
</evidence>
<dbReference type="InterPro" id="IPR001295">
    <property type="entry name" value="Dihydroorotate_DH_CS"/>
</dbReference>
<evidence type="ECO:0000256" key="6">
    <source>
        <dbReference type="ARBA" id="ARBA00022643"/>
    </source>
</evidence>
<dbReference type="Pfam" id="PF01180">
    <property type="entry name" value="DHO_dh"/>
    <property type="match status" value="1"/>
</dbReference>
<comment type="subcellular location">
    <subcellularLocation>
        <location evidence="1 9">Cytoplasm</location>
    </subcellularLocation>
</comment>
<evidence type="ECO:0000259" key="11">
    <source>
        <dbReference type="Pfam" id="PF01180"/>
    </source>
</evidence>
<feature type="active site" description="Nucleophile" evidence="9">
    <location>
        <position position="148"/>
    </location>
</feature>
<sequence>MLSMQITEAGSGRAPTKPASRRGVLAVELGDLELANPVMPASGCFGPDLAALTPVDTLGAVVTKTVFAETRPGNRTHRLTEVPGGMLNSVGIPSGGIAEFRRTGLGGYAGLGTPVVVSIGGLSAREYWRVADELGECGHSAIEVNVSCPNLEHGGATLDTDLRAMCEVVSGVVVRSAAPVLVKLSPQLHSIAAAARAAEDAGAAAVTVCNSFPGMAVNVERRESALGNDTGGLSGPAVKPLALRLVRSAAQAVDIPVVGCGGIGSATDVAEFLVAGASAVQVGTATFAQPGVMARIVEELPALTERLGVDRIADLVGTLTPSDRRIGNEQR</sequence>
<evidence type="ECO:0000313" key="12">
    <source>
        <dbReference type="EMBL" id="GAA1210510.1"/>
    </source>
</evidence>
<dbReference type="Proteomes" id="UP001500467">
    <property type="component" value="Unassembled WGS sequence"/>
</dbReference>
<name>A0ABN1VIG4_9PSEU</name>
<evidence type="ECO:0000256" key="2">
    <source>
        <dbReference type="ARBA" id="ARBA00004725"/>
    </source>
</evidence>
<dbReference type="InterPro" id="IPR024920">
    <property type="entry name" value="Dihydroorotate_DH_1"/>
</dbReference>
<comment type="similarity">
    <text evidence="3 9">Belongs to the dihydroorotate dehydrogenase family. Type 1 subfamily.</text>
</comment>
<feature type="binding site" evidence="9">
    <location>
        <position position="183"/>
    </location>
    <ligand>
        <name>FMN</name>
        <dbReference type="ChEBI" id="CHEBI:58210"/>
    </ligand>
</feature>
<keyword evidence="6 9" id="KW-0288">FMN</keyword>
<evidence type="ECO:0000256" key="9">
    <source>
        <dbReference type="HAMAP-Rule" id="MF_00224"/>
    </source>
</evidence>
<reference evidence="12 13" key="1">
    <citation type="journal article" date="2019" name="Int. J. Syst. Evol. Microbiol.">
        <title>The Global Catalogue of Microorganisms (GCM) 10K type strain sequencing project: providing services to taxonomists for standard genome sequencing and annotation.</title>
        <authorList>
            <consortium name="The Broad Institute Genomics Platform"/>
            <consortium name="The Broad Institute Genome Sequencing Center for Infectious Disease"/>
            <person name="Wu L."/>
            <person name="Ma J."/>
        </authorList>
    </citation>
    <scope>NUCLEOTIDE SEQUENCE [LARGE SCALE GENOMIC DNA]</scope>
    <source>
        <strain evidence="12 13">JCM 13022</strain>
    </source>
</reference>
<feature type="binding site" evidence="9">
    <location>
        <position position="235"/>
    </location>
    <ligand>
        <name>FMN</name>
        <dbReference type="ChEBI" id="CHEBI:58210"/>
    </ligand>
</feature>
<dbReference type="EC" id="1.3.-.-" evidence="9"/>
<keyword evidence="7 9" id="KW-0665">Pyrimidine biosynthesis</keyword>
<feature type="binding site" evidence="9">
    <location>
        <position position="42"/>
    </location>
    <ligand>
        <name>FMN</name>
        <dbReference type="ChEBI" id="CHEBI:58210"/>
    </ligand>
</feature>
<dbReference type="InterPro" id="IPR012135">
    <property type="entry name" value="Dihydroorotate_DH_1_2"/>
</dbReference>
<keyword evidence="8 9" id="KW-0560">Oxidoreductase</keyword>
<evidence type="ECO:0000256" key="1">
    <source>
        <dbReference type="ARBA" id="ARBA00004496"/>
    </source>
</evidence>
<dbReference type="InterPro" id="IPR050074">
    <property type="entry name" value="DHO_dehydrogenase"/>
</dbReference>
<feature type="region of interest" description="Disordered" evidence="10">
    <location>
        <begin position="1"/>
        <end position="20"/>
    </location>
</feature>
<feature type="binding site" evidence="9">
    <location>
        <begin position="210"/>
        <end position="211"/>
    </location>
    <ligand>
        <name>substrate</name>
    </ligand>
</feature>
<organism evidence="12 13">
    <name type="scientific">Prauserella alba</name>
    <dbReference type="NCBI Taxonomy" id="176898"/>
    <lineage>
        <taxon>Bacteria</taxon>
        <taxon>Bacillati</taxon>
        <taxon>Actinomycetota</taxon>
        <taxon>Actinomycetes</taxon>
        <taxon>Pseudonocardiales</taxon>
        <taxon>Pseudonocardiaceae</taxon>
        <taxon>Prauserella</taxon>
    </lineage>
</organism>
<feature type="binding site" evidence="9">
    <location>
        <position position="145"/>
    </location>
    <ligand>
        <name>substrate</name>
    </ligand>
</feature>
<comment type="pathway">
    <text evidence="2 9">Pyrimidine metabolism; UMP biosynthesis via de novo pathway.</text>
</comment>
<dbReference type="EMBL" id="BAAALM010000012">
    <property type="protein sequence ID" value="GAA1210510.1"/>
    <property type="molecule type" value="Genomic_DNA"/>
</dbReference>
<feature type="binding site" evidence="9">
    <location>
        <begin position="261"/>
        <end position="262"/>
    </location>
    <ligand>
        <name>FMN</name>
        <dbReference type="ChEBI" id="CHEBI:58210"/>
    </ligand>
</feature>
<evidence type="ECO:0000313" key="13">
    <source>
        <dbReference type="Proteomes" id="UP001500467"/>
    </source>
</evidence>
<feature type="binding site" evidence="9">
    <location>
        <position position="64"/>
    </location>
    <ligand>
        <name>substrate</name>
    </ligand>
</feature>
<evidence type="ECO:0000256" key="5">
    <source>
        <dbReference type="ARBA" id="ARBA00022630"/>
    </source>
</evidence>
<proteinExistence type="inferred from homology"/>
<dbReference type="InterPro" id="IPR013785">
    <property type="entry name" value="Aldolase_TIM"/>
</dbReference>
<dbReference type="PANTHER" id="PTHR48109">
    <property type="entry name" value="DIHYDROOROTATE DEHYDROGENASE (QUINONE), MITOCHONDRIAL-RELATED"/>
    <property type="match status" value="1"/>
</dbReference>
<feature type="domain" description="Dihydroorotate dehydrogenase catalytic" evidence="11">
    <location>
        <begin position="25"/>
        <end position="302"/>
    </location>
</feature>
<comment type="function">
    <text evidence="9">Catalyzes the conversion of dihydroorotate to orotate.</text>
</comment>
<comment type="caution">
    <text evidence="12">The sequence shown here is derived from an EMBL/GenBank/DDBJ whole genome shotgun (WGS) entry which is preliminary data.</text>
</comment>
<evidence type="ECO:0000256" key="8">
    <source>
        <dbReference type="ARBA" id="ARBA00023002"/>
    </source>
</evidence>
<feature type="binding site" evidence="9">
    <location>
        <position position="145"/>
    </location>
    <ligand>
        <name>FMN</name>
        <dbReference type="ChEBI" id="CHEBI:58210"/>
    </ligand>
</feature>
<comment type="cofactor">
    <cofactor evidence="9">
        <name>FMN</name>
        <dbReference type="ChEBI" id="CHEBI:58210"/>
    </cofactor>
    <text evidence="9">Binds 1 FMN per subunit.</text>
</comment>
<keyword evidence="13" id="KW-1185">Reference proteome</keyword>
<dbReference type="PANTHER" id="PTHR48109:SF1">
    <property type="entry name" value="DIHYDROOROTATE DEHYDROGENASE (FUMARATE)"/>
    <property type="match status" value="1"/>
</dbReference>
<evidence type="ECO:0000256" key="3">
    <source>
        <dbReference type="ARBA" id="ARBA00008008"/>
    </source>
</evidence>
<dbReference type="PROSITE" id="PS00912">
    <property type="entry name" value="DHODEHASE_2"/>
    <property type="match status" value="1"/>
</dbReference>
<feature type="binding site" evidence="9">
    <location>
        <begin position="283"/>
        <end position="284"/>
    </location>
    <ligand>
        <name>FMN</name>
        <dbReference type="ChEBI" id="CHEBI:58210"/>
    </ligand>
</feature>
<accession>A0ABN1VIG4</accession>
<evidence type="ECO:0000256" key="10">
    <source>
        <dbReference type="SAM" id="MobiDB-lite"/>
    </source>
</evidence>
<feature type="binding site" evidence="9">
    <location>
        <begin position="64"/>
        <end position="65"/>
    </location>
    <ligand>
        <name>FMN</name>
        <dbReference type="ChEBI" id="CHEBI:58210"/>
    </ligand>
</feature>
<dbReference type="HAMAP" id="MF_00224">
    <property type="entry name" value="DHO_dh_type1"/>
    <property type="match status" value="1"/>
</dbReference>